<evidence type="ECO:0000256" key="3">
    <source>
        <dbReference type="ARBA" id="ARBA00022692"/>
    </source>
</evidence>
<evidence type="ECO:0000256" key="4">
    <source>
        <dbReference type="ARBA" id="ARBA00022968"/>
    </source>
</evidence>
<accession>A0A183V8N8</accession>
<feature type="transmembrane region" description="Helical" evidence="7">
    <location>
        <begin position="16"/>
        <end position="40"/>
    </location>
</feature>
<dbReference type="Proteomes" id="UP000050794">
    <property type="component" value="Unassembled WGS sequence"/>
</dbReference>
<evidence type="ECO:0000313" key="9">
    <source>
        <dbReference type="Proteomes" id="UP000050794"/>
    </source>
</evidence>
<dbReference type="GO" id="GO:0005890">
    <property type="term" value="C:sodium:potassium-exchanging ATPase complex"/>
    <property type="evidence" value="ECO:0007669"/>
    <property type="project" value="InterPro"/>
</dbReference>
<reference evidence="8 9" key="2">
    <citation type="submission" date="2018-11" db="EMBL/GenBank/DDBJ databases">
        <authorList>
            <consortium name="Pathogen Informatics"/>
        </authorList>
    </citation>
    <scope>NUCLEOTIDE SEQUENCE [LARGE SCALE GENOMIC DNA]</scope>
</reference>
<keyword evidence="3 7" id="KW-0812">Transmembrane</keyword>
<keyword evidence="5 7" id="KW-1133">Transmembrane helix</keyword>
<reference evidence="10" key="1">
    <citation type="submission" date="2016-06" db="UniProtKB">
        <authorList>
            <consortium name="WormBaseParasite"/>
        </authorList>
    </citation>
    <scope>IDENTIFICATION</scope>
</reference>
<gene>
    <name evidence="8" type="ORF">TCNE_LOCUS17108</name>
</gene>
<dbReference type="EMBL" id="UYWY01024155">
    <property type="protein sequence ID" value="VDM48429.1"/>
    <property type="molecule type" value="Genomic_DNA"/>
</dbReference>
<organism evidence="9 10">
    <name type="scientific">Toxocara canis</name>
    <name type="common">Canine roundworm</name>
    <dbReference type="NCBI Taxonomy" id="6265"/>
    <lineage>
        <taxon>Eukaryota</taxon>
        <taxon>Metazoa</taxon>
        <taxon>Ecdysozoa</taxon>
        <taxon>Nematoda</taxon>
        <taxon>Chromadorea</taxon>
        <taxon>Rhabditida</taxon>
        <taxon>Spirurina</taxon>
        <taxon>Ascaridomorpha</taxon>
        <taxon>Ascaridoidea</taxon>
        <taxon>Toxocaridae</taxon>
        <taxon>Toxocara</taxon>
    </lineage>
</organism>
<dbReference type="WBParaSite" id="TCNE_0001710901-mRNA-1">
    <property type="protein sequence ID" value="TCNE_0001710901-mRNA-1"/>
    <property type="gene ID" value="TCNE_0001710901"/>
</dbReference>
<keyword evidence="4" id="KW-0735">Signal-anchor</keyword>
<evidence type="ECO:0000313" key="10">
    <source>
        <dbReference type="WBParaSite" id="TCNE_0001710901-mRNA-1"/>
    </source>
</evidence>
<evidence type="ECO:0000256" key="1">
    <source>
        <dbReference type="ARBA" id="ARBA00004606"/>
    </source>
</evidence>
<dbReference type="GO" id="GO:0006814">
    <property type="term" value="P:sodium ion transport"/>
    <property type="evidence" value="ECO:0007669"/>
    <property type="project" value="InterPro"/>
</dbReference>
<keyword evidence="6 7" id="KW-0472">Membrane</keyword>
<keyword evidence="9" id="KW-1185">Reference proteome</keyword>
<proteinExistence type="inferred from homology"/>
<sequence>MLPSISWGAKMSMLSLLYLIALWSFIGLLCSLLMMCLFFISERQPLFYGRGSFIGGIPGISYEPLDRSSSASRVIKWSAGTTTYSQILHEYLKKYLHDGASRYVDCRNSSQMINSCASCECMSKTAPCDVNVSDNDDKNATLGFNEGAPCILLRVNKFDYSDLLVALAVEAFKVQLKVEL</sequence>
<evidence type="ECO:0000256" key="7">
    <source>
        <dbReference type="SAM" id="Phobius"/>
    </source>
</evidence>
<evidence type="ECO:0000256" key="2">
    <source>
        <dbReference type="ARBA" id="ARBA00005876"/>
    </source>
</evidence>
<evidence type="ECO:0000256" key="5">
    <source>
        <dbReference type="ARBA" id="ARBA00022989"/>
    </source>
</evidence>
<evidence type="ECO:0000313" key="8">
    <source>
        <dbReference type="EMBL" id="VDM48429.1"/>
    </source>
</evidence>
<dbReference type="AlphaFoldDB" id="A0A183V8N8"/>
<protein>
    <submittedName>
        <fullName evidence="8 10">Uncharacterized protein</fullName>
    </submittedName>
</protein>
<dbReference type="GO" id="GO:0006813">
    <property type="term" value="P:potassium ion transport"/>
    <property type="evidence" value="ECO:0007669"/>
    <property type="project" value="InterPro"/>
</dbReference>
<evidence type="ECO:0000256" key="6">
    <source>
        <dbReference type="ARBA" id="ARBA00023136"/>
    </source>
</evidence>
<dbReference type="Gene3D" id="2.60.40.1660">
    <property type="entry name" value="Na, k-atpase alpha subunit"/>
    <property type="match status" value="1"/>
</dbReference>
<comment type="similarity">
    <text evidence="2">Belongs to the X(+)/potassium ATPases subunit beta family.</text>
</comment>
<dbReference type="InterPro" id="IPR038702">
    <property type="entry name" value="Na/K_ATPase_sub_beta_sf"/>
</dbReference>
<name>A0A183V8N8_TOXCA</name>
<dbReference type="Pfam" id="PF00287">
    <property type="entry name" value="Na_K-ATPase"/>
    <property type="match status" value="1"/>
</dbReference>
<comment type="subcellular location">
    <subcellularLocation>
        <location evidence="1">Membrane</location>
        <topology evidence="1">Single-pass type II membrane protein</topology>
    </subcellularLocation>
</comment>
<dbReference type="InterPro" id="IPR000402">
    <property type="entry name" value="Na/K_ATPase_sub_beta"/>
</dbReference>